<proteinExistence type="predicted"/>
<name>W4PYD7_9BACI</name>
<comment type="subcellular location">
    <subcellularLocation>
        <location evidence="1">Cell membrane</location>
        <topology evidence="1">Multi-pass membrane protein</topology>
    </subcellularLocation>
</comment>
<evidence type="ECO:0000256" key="1">
    <source>
        <dbReference type="ARBA" id="ARBA00004651"/>
    </source>
</evidence>
<dbReference type="AlphaFoldDB" id="W4PYD7"/>
<evidence type="ECO:0000256" key="2">
    <source>
        <dbReference type="ARBA" id="ARBA00022448"/>
    </source>
</evidence>
<keyword evidence="5 7" id="KW-1133">Transmembrane helix</keyword>
<dbReference type="SUPFAM" id="SSF103473">
    <property type="entry name" value="MFS general substrate transporter"/>
    <property type="match status" value="1"/>
</dbReference>
<evidence type="ECO:0000313" key="10">
    <source>
        <dbReference type="Proteomes" id="UP000018890"/>
    </source>
</evidence>
<feature type="transmembrane region" description="Helical" evidence="7">
    <location>
        <begin position="309"/>
        <end position="332"/>
    </location>
</feature>
<feature type="transmembrane region" description="Helical" evidence="7">
    <location>
        <begin position="171"/>
        <end position="189"/>
    </location>
</feature>
<feature type="transmembrane region" description="Helical" evidence="7">
    <location>
        <begin position="344"/>
        <end position="368"/>
    </location>
</feature>
<dbReference type="PROSITE" id="PS00216">
    <property type="entry name" value="SUGAR_TRANSPORT_1"/>
    <property type="match status" value="1"/>
</dbReference>
<feature type="transmembrane region" description="Helical" evidence="7">
    <location>
        <begin position="43"/>
        <end position="63"/>
    </location>
</feature>
<keyword evidence="4 7" id="KW-0812">Transmembrane</keyword>
<feature type="transmembrane region" description="Helical" evidence="7">
    <location>
        <begin position="285"/>
        <end position="303"/>
    </location>
</feature>
<evidence type="ECO:0000256" key="5">
    <source>
        <dbReference type="ARBA" id="ARBA00022989"/>
    </source>
</evidence>
<feature type="transmembrane region" description="Helical" evidence="7">
    <location>
        <begin position="75"/>
        <end position="96"/>
    </location>
</feature>
<reference evidence="9" key="1">
    <citation type="journal article" date="2014" name="Genome Announc.">
        <title>Draft Genome Sequences of Three Alkaliphilic Bacillus Strains, Bacillus wakoensis JCM 9140T, Bacillus akibai JCM 9157T, and Bacillus hemicellulosilyticus JCM 9152T.</title>
        <authorList>
            <person name="Yuki M."/>
            <person name="Oshima K."/>
            <person name="Suda W."/>
            <person name="Oshida Y."/>
            <person name="Kitamura K."/>
            <person name="Iida T."/>
            <person name="Hattori M."/>
            <person name="Ohkuma M."/>
        </authorList>
    </citation>
    <scope>NUCLEOTIDE SEQUENCE [LARGE SCALE GENOMIC DNA]</scope>
    <source>
        <strain evidence="9">JCM 9140</strain>
    </source>
</reference>
<feature type="transmembrane region" description="Helical" evidence="7">
    <location>
        <begin position="140"/>
        <end position="165"/>
    </location>
</feature>
<dbReference type="PANTHER" id="PTHR43124">
    <property type="entry name" value="PURINE EFFLUX PUMP PBUE"/>
    <property type="match status" value="1"/>
</dbReference>
<accession>W4PYD7</accession>
<comment type="caution">
    <text evidence="9">The sequence shown here is derived from an EMBL/GenBank/DDBJ whole genome shotgun (WGS) entry which is preliminary data.</text>
</comment>
<sequence>MSEKQPSYVLFFIGLLPFIMVVGNSMFILLVPQMQSDLGLTTVEGGLLLTSFSIPAALLVPIGGVVSDRYGRKQVALIALALIMIGCVVSSIGAMMNEVSGAFSILIVGRVIQGVGAGAVTPLAMAFITDVFEGEHRNRALGTIEVFNGAGKIISPILGGVILAFSWYGSFVLFLAICLFAFLGIILFTKSESAKKIKQDVNKSRRLHQFLITEWRWLVPIFTAGFVGMFLLFGYLFYFAYLLEMTAGYTPIVNGFLLAIPVLFMTILSYFASRVLKGNVNNYKRAFLYGGFTLIFASLMMIINSTLAWFAVSIAIYSIGLGIILPAANSALANVVSPSERGAVFSLYSMIRFLGVALGPLCFGYWIINIEQMMFTSLFFVSLIIVSFVFSWNCFPLRKDCSVTDL</sequence>
<evidence type="ECO:0000259" key="8">
    <source>
        <dbReference type="PROSITE" id="PS50850"/>
    </source>
</evidence>
<keyword evidence="3" id="KW-1003">Cell membrane</keyword>
<dbReference type="InterPro" id="IPR050189">
    <property type="entry name" value="MFS_Efflux_Transporters"/>
</dbReference>
<dbReference type="PROSITE" id="PS50850">
    <property type="entry name" value="MFS"/>
    <property type="match status" value="1"/>
</dbReference>
<keyword evidence="2" id="KW-0813">Transport</keyword>
<dbReference type="Gene3D" id="1.20.1250.20">
    <property type="entry name" value="MFS general substrate transporter like domains"/>
    <property type="match status" value="1"/>
</dbReference>
<dbReference type="InterPro" id="IPR036259">
    <property type="entry name" value="MFS_trans_sf"/>
</dbReference>
<evidence type="ECO:0000256" key="4">
    <source>
        <dbReference type="ARBA" id="ARBA00022692"/>
    </source>
</evidence>
<dbReference type="OrthoDB" id="2986280at2"/>
<dbReference type="GO" id="GO:0022857">
    <property type="term" value="F:transmembrane transporter activity"/>
    <property type="evidence" value="ECO:0007669"/>
    <property type="project" value="InterPro"/>
</dbReference>
<dbReference type="PANTHER" id="PTHR43124:SF3">
    <property type="entry name" value="CHLORAMPHENICOL EFFLUX PUMP RV0191"/>
    <property type="match status" value="1"/>
</dbReference>
<keyword evidence="6 7" id="KW-0472">Membrane</keyword>
<feature type="transmembrane region" description="Helical" evidence="7">
    <location>
        <begin position="252"/>
        <end position="273"/>
    </location>
</feature>
<evidence type="ECO:0000313" key="9">
    <source>
        <dbReference type="EMBL" id="GAE24747.1"/>
    </source>
</evidence>
<keyword evidence="10" id="KW-1185">Reference proteome</keyword>
<feature type="transmembrane region" description="Helical" evidence="7">
    <location>
        <begin position="374"/>
        <end position="395"/>
    </location>
</feature>
<dbReference type="InterPro" id="IPR005829">
    <property type="entry name" value="Sugar_transporter_CS"/>
</dbReference>
<feature type="transmembrane region" description="Helical" evidence="7">
    <location>
        <begin position="215"/>
        <end position="240"/>
    </location>
</feature>
<protein>
    <submittedName>
        <fullName evidence="9">Multidrug resistance protein</fullName>
    </submittedName>
</protein>
<dbReference type="InterPro" id="IPR011701">
    <property type="entry name" value="MFS"/>
</dbReference>
<evidence type="ECO:0000256" key="7">
    <source>
        <dbReference type="SAM" id="Phobius"/>
    </source>
</evidence>
<evidence type="ECO:0000256" key="3">
    <source>
        <dbReference type="ARBA" id="ARBA00022475"/>
    </source>
</evidence>
<gene>
    <name evidence="9" type="ORF">JCM9140_699</name>
</gene>
<feature type="domain" description="Major facilitator superfamily (MFS) profile" evidence="8">
    <location>
        <begin position="9"/>
        <end position="399"/>
    </location>
</feature>
<dbReference type="Proteomes" id="UP000018890">
    <property type="component" value="Unassembled WGS sequence"/>
</dbReference>
<dbReference type="STRING" id="1236970.JCM9140_699"/>
<dbReference type="InterPro" id="IPR020846">
    <property type="entry name" value="MFS_dom"/>
</dbReference>
<dbReference type="GO" id="GO:0005886">
    <property type="term" value="C:plasma membrane"/>
    <property type="evidence" value="ECO:0007669"/>
    <property type="project" value="UniProtKB-SubCell"/>
</dbReference>
<dbReference type="CDD" id="cd17474">
    <property type="entry name" value="MFS_YfmO_like"/>
    <property type="match status" value="1"/>
</dbReference>
<organism evidence="9 10">
    <name type="scientific">Halalkalibacter wakoensis JCM 9140</name>
    <dbReference type="NCBI Taxonomy" id="1236970"/>
    <lineage>
        <taxon>Bacteria</taxon>
        <taxon>Bacillati</taxon>
        <taxon>Bacillota</taxon>
        <taxon>Bacilli</taxon>
        <taxon>Bacillales</taxon>
        <taxon>Bacillaceae</taxon>
        <taxon>Halalkalibacter</taxon>
    </lineage>
</organism>
<evidence type="ECO:0000256" key="6">
    <source>
        <dbReference type="ARBA" id="ARBA00023136"/>
    </source>
</evidence>
<dbReference type="PRINTS" id="PR01036">
    <property type="entry name" value="TCRTETB"/>
</dbReference>
<dbReference type="Pfam" id="PF07690">
    <property type="entry name" value="MFS_1"/>
    <property type="match status" value="1"/>
</dbReference>
<feature type="transmembrane region" description="Helical" evidence="7">
    <location>
        <begin position="7"/>
        <end position="31"/>
    </location>
</feature>
<dbReference type="RefSeq" id="WP_034742211.1">
    <property type="nucleotide sequence ID" value="NZ_BAUT01000004.1"/>
</dbReference>
<dbReference type="EMBL" id="BAUT01000004">
    <property type="protein sequence ID" value="GAE24747.1"/>
    <property type="molecule type" value="Genomic_DNA"/>
</dbReference>
<feature type="transmembrane region" description="Helical" evidence="7">
    <location>
        <begin position="102"/>
        <end position="128"/>
    </location>
</feature>